<gene>
    <name evidence="1" type="ORF">DTO96_100662</name>
</gene>
<organism evidence="1 2">
    <name type="scientific">Ephemeroptericola cinctiostellae</name>
    <dbReference type="NCBI Taxonomy" id="2268024"/>
    <lineage>
        <taxon>Bacteria</taxon>
        <taxon>Pseudomonadati</taxon>
        <taxon>Pseudomonadota</taxon>
        <taxon>Betaproteobacteria</taxon>
        <taxon>Burkholderiales</taxon>
        <taxon>Burkholderiaceae</taxon>
        <taxon>Ephemeroptericola</taxon>
    </lineage>
</organism>
<reference evidence="2" key="1">
    <citation type="submission" date="2018-07" db="EMBL/GenBank/DDBJ databases">
        <authorList>
            <person name="Kim H."/>
        </authorList>
    </citation>
    <scope>NUCLEOTIDE SEQUENCE [LARGE SCALE GENOMIC DNA]</scope>
    <source>
        <strain evidence="2">F02</strain>
    </source>
</reference>
<evidence type="ECO:0000313" key="1">
    <source>
        <dbReference type="EMBL" id="AXF84946.1"/>
    </source>
</evidence>
<dbReference type="OrthoDB" id="6315383at2"/>
<dbReference type="EMBL" id="CP031124">
    <property type="protein sequence ID" value="AXF84946.1"/>
    <property type="molecule type" value="Genomic_DNA"/>
</dbReference>
<dbReference type="RefSeq" id="WP_114562197.1">
    <property type="nucleotide sequence ID" value="NZ_CP031124.1"/>
</dbReference>
<proteinExistence type="predicted"/>
<dbReference type="InterPro" id="IPR036514">
    <property type="entry name" value="SGNH_hydro_sf"/>
</dbReference>
<accession>A0A345D9A8</accession>
<dbReference type="AlphaFoldDB" id="A0A345D9A8"/>
<dbReference type="SUPFAM" id="SSF52266">
    <property type="entry name" value="SGNH hydrolase"/>
    <property type="match status" value="1"/>
</dbReference>
<dbReference type="Proteomes" id="UP000252182">
    <property type="component" value="Chromosome"/>
</dbReference>
<dbReference type="GO" id="GO:0016788">
    <property type="term" value="F:hydrolase activity, acting on ester bonds"/>
    <property type="evidence" value="ECO:0007669"/>
    <property type="project" value="UniProtKB-ARBA"/>
</dbReference>
<protein>
    <submittedName>
        <fullName evidence="1">Uncharacterized protein</fullName>
    </submittedName>
</protein>
<keyword evidence="2" id="KW-1185">Reference proteome</keyword>
<name>A0A345D9A8_9BURK</name>
<evidence type="ECO:0000313" key="2">
    <source>
        <dbReference type="Proteomes" id="UP000252182"/>
    </source>
</evidence>
<dbReference type="Gene3D" id="3.40.50.1110">
    <property type="entry name" value="SGNH hydrolase"/>
    <property type="match status" value="1"/>
</dbReference>
<sequence>MKSSILGAISQSCAKKGLFFFLLIPLPYDTSFAIETPTAHDALISSPPPHINWSGKRVLWLGTSIPHQGVGIDGYPEQFCKHMGCTVTNNAFSGSHIRWFEKDVDESCAQAWNTPKGLSATYRELSEKIQAARPDDGSSSYDLSCKKATNPIQMSYEYRINSFWEQSPYDVVVIDHGHNDRTINPKDRESALGTLTPSSIEVLSITKGFTTKIKLPQDHKLQVNDDITLRTPSIPQMDFWTGEIQQITGDVATINLDSSHFKGQDLGHSHMVTYDKSKFFDAYNLIINDIYHMHARYGGAQPTLILMTPPTEWTGGRNDGSIANINTAIYRLAQQWHLPFFNLTTDLNIQSQNLTDYLPDKVHPITTATRKTIADHIAAWAMQ</sequence>
<dbReference type="KEGG" id="hyf:DTO96_100662"/>